<dbReference type="Proteomes" id="UP000826656">
    <property type="component" value="Unassembled WGS sequence"/>
</dbReference>
<dbReference type="PANTHER" id="PTHR35218">
    <property type="entry name" value="RNASE H DOMAIN-CONTAINING PROTEIN"/>
    <property type="match status" value="1"/>
</dbReference>
<sequence>MKRPWIQGTILMKLVTWNIRGLNKLHKQKELKLFVEENNVSIIEILEHKIKENTTHGIVKKIVPGWKYEANYEYSNKGRIWLLWNPQLIECVILSKYEQYIQGRLKLKCKNLTILFVAIYGLHTIQNRKSMWEDLRLMSAGVNEPMICMGDYNAILTGDDRV</sequence>
<keyword evidence="2" id="KW-1185">Reference proteome</keyword>
<comment type="caution">
    <text evidence="1">The sequence shown here is derived from an EMBL/GenBank/DDBJ whole genome shotgun (WGS) entry which is preliminary data.</text>
</comment>
<dbReference type="PANTHER" id="PTHR35218:SF9">
    <property type="entry name" value="ENDONUCLEASE_EXONUCLEASE_PHOSPHATASE DOMAIN-CONTAINING PROTEIN"/>
    <property type="match status" value="1"/>
</dbReference>
<name>A0ABQ7VD35_SOLTU</name>
<dbReference type="EMBL" id="JAIVGD010000013">
    <property type="protein sequence ID" value="KAH0761484.1"/>
    <property type="molecule type" value="Genomic_DNA"/>
</dbReference>
<reference evidence="1 2" key="1">
    <citation type="journal article" date="2021" name="bioRxiv">
        <title>Chromosome-scale and haplotype-resolved genome assembly of a tetraploid potato cultivar.</title>
        <authorList>
            <person name="Sun H."/>
            <person name="Jiao W.-B."/>
            <person name="Krause K."/>
            <person name="Campoy J.A."/>
            <person name="Goel M."/>
            <person name="Folz-Donahue K."/>
            <person name="Kukat C."/>
            <person name="Huettel B."/>
            <person name="Schneeberger K."/>
        </authorList>
    </citation>
    <scope>NUCLEOTIDE SEQUENCE [LARGE SCALE GENOMIC DNA]</scope>
    <source>
        <strain evidence="1">SolTubOtavaFocal</strain>
        <tissue evidence="1">Leaves</tissue>
    </source>
</reference>
<evidence type="ECO:0000313" key="2">
    <source>
        <dbReference type="Proteomes" id="UP000826656"/>
    </source>
</evidence>
<evidence type="ECO:0000313" key="1">
    <source>
        <dbReference type="EMBL" id="KAH0761484.1"/>
    </source>
</evidence>
<protein>
    <submittedName>
        <fullName evidence="1">Uncharacterized protein</fullName>
    </submittedName>
</protein>
<gene>
    <name evidence="1" type="ORF">KY290_017557</name>
</gene>
<proteinExistence type="predicted"/>
<organism evidence="1 2">
    <name type="scientific">Solanum tuberosum</name>
    <name type="common">Potato</name>
    <dbReference type="NCBI Taxonomy" id="4113"/>
    <lineage>
        <taxon>Eukaryota</taxon>
        <taxon>Viridiplantae</taxon>
        <taxon>Streptophyta</taxon>
        <taxon>Embryophyta</taxon>
        <taxon>Tracheophyta</taxon>
        <taxon>Spermatophyta</taxon>
        <taxon>Magnoliopsida</taxon>
        <taxon>eudicotyledons</taxon>
        <taxon>Gunneridae</taxon>
        <taxon>Pentapetalae</taxon>
        <taxon>asterids</taxon>
        <taxon>lamiids</taxon>
        <taxon>Solanales</taxon>
        <taxon>Solanaceae</taxon>
        <taxon>Solanoideae</taxon>
        <taxon>Solaneae</taxon>
        <taxon>Solanum</taxon>
    </lineage>
</organism>
<dbReference type="Gene3D" id="3.60.10.10">
    <property type="entry name" value="Endonuclease/exonuclease/phosphatase"/>
    <property type="match status" value="1"/>
</dbReference>
<accession>A0ABQ7VD35</accession>
<dbReference type="InterPro" id="IPR036691">
    <property type="entry name" value="Endo/exonu/phosph_ase_sf"/>
</dbReference>
<dbReference type="SUPFAM" id="SSF56219">
    <property type="entry name" value="DNase I-like"/>
    <property type="match status" value="1"/>
</dbReference>